<feature type="transmembrane region" description="Helical" evidence="1">
    <location>
        <begin position="50"/>
        <end position="77"/>
    </location>
</feature>
<dbReference type="Pfam" id="PF02667">
    <property type="entry name" value="SCFA_trans"/>
    <property type="match status" value="1"/>
</dbReference>
<keyword evidence="3" id="KW-1185">Reference proteome</keyword>
<evidence type="ECO:0000256" key="1">
    <source>
        <dbReference type="SAM" id="Phobius"/>
    </source>
</evidence>
<feature type="transmembrane region" description="Helical" evidence="1">
    <location>
        <begin position="280"/>
        <end position="297"/>
    </location>
</feature>
<feature type="transmembrane region" description="Helical" evidence="1">
    <location>
        <begin position="135"/>
        <end position="161"/>
    </location>
</feature>
<name>A0ABV8ACT6_9FLAO</name>
<keyword evidence="1" id="KW-1133">Transmembrane helix</keyword>
<gene>
    <name evidence="2" type="ORF">ACFOSX_00220</name>
</gene>
<keyword evidence="1" id="KW-0472">Membrane</keyword>
<protein>
    <submittedName>
        <fullName evidence="2">Short-chain fatty acid transporter</fullName>
    </submittedName>
</protein>
<dbReference type="Proteomes" id="UP001595812">
    <property type="component" value="Unassembled WGS sequence"/>
</dbReference>
<reference evidence="3" key="1">
    <citation type="journal article" date="2019" name="Int. J. Syst. Evol. Microbiol.">
        <title>The Global Catalogue of Microorganisms (GCM) 10K type strain sequencing project: providing services to taxonomists for standard genome sequencing and annotation.</title>
        <authorList>
            <consortium name="The Broad Institute Genomics Platform"/>
            <consortium name="The Broad Institute Genome Sequencing Center for Infectious Disease"/>
            <person name="Wu L."/>
            <person name="Ma J."/>
        </authorList>
    </citation>
    <scope>NUCLEOTIDE SEQUENCE [LARGE SCALE GENOMIC DNA]</scope>
    <source>
        <strain evidence="3">CECT 8979</strain>
    </source>
</reference>
<feature type="transmembrane region" description="Helical" evidence="1">
    <location>
        <begin position="254"/>
        <end position="274"/>
    </location>
</feature>
<evidence type="ECO:0000313" key="2">
    <source>
        <dbReference type="EMBL" id="MFC3875643.1"/>
    </source>
</evidence>
<dbReference type="PANTHER" id="PTHR41983">
    <property type="entry name" value="SHORT-CHAIN FATTY ACID TRANSPORTER-RELATED"/>
    <property type="match status" value="1"/>
</dbReference>
<evidence type="ECO:0000313" key="3">
    <source>
        <dbReference type="Proteomes" id="UP001595812"/>
    </source>
</evidence>
<dbReference type="RefSeq" id="WP_386095821.1">
    <property type="nucleotide sequence ID" value="NZ_JBHSAT010000001.1"/>
</dbReference>
<dbReference type="PANTHER" id="PTHR41983:SF2">
    <property type="entry name" value="SHORT-CHAIN FATTY ACID TRANSPORTER-RELATED"/>
    <property type="match status" value="1"/>
</dbReference>
<feature type="transmembrane region" description="Helical" evidence="1">
    <location>
        <begin position="20"/>
        <end position="38"/>
    </location>
</feature>
<comment type="caution">
    <text evidence="2">The sequence shown here is derived from an EMBL/GenBank/DDBJ whole genome shotgun (WGS) entry which is preliminary data.</text>
</comment>
<feature type="transmembrane region" description="Helical" evidence="1">
    <location>
        <begin position="442"/>
        <end position="464"/>
    </location>
</feature>
<dbReference type="InterPro" id="IPR006160">
    <property type="entry name" value="SCFA_transpt_AtoE"/>
</dbReference>
<feature type="transmembrane region" description="Helical" evidence="1">
    <location>
        <begin position="188"/>
        <end position="208"/>
    </location>
</feature>
<dbReference type="EMBL" id="JBHSAT010000001">
    <property type="protein sequence ID" value="MFC3875643.1"/>
    <property type="molecule type" value="Genomic_DNA"/>
</dbReference>
<feature type="transmembrane region" description="Helical" evidence="1">
    <location>
        <begin position="97"/>
        <end position="123"/>
    </location>
</feature>
<sequence length="466" mass="50863">MLTKLGQKFTDLFSKYMPSAYVFALVLTLILFVVAWILTDSKPLDIIEGWYNGFWDLLAFGMQIVLIIVTAYCIAQSDSIKKGIDRLTQYINTPTQVYLVVICAGALLSLVSFGMVVITSILGRELALRVKGINYPFLVACVYFSFNGWVAGLSSSIALLLNTPDNFLIKDGILSETISTTYTLGSNLNFIMIGLFVVVCPLLFLLLIPKDSTGKELKDLKLNASDATEDQSIKSEADSYKLPYKSVSDQLNNAWWLQGAVALLGVTYLVHHFIILEKGLNFNVMIFLFLILGMLLHKTPLRYALAMKRASGNISGVLFQYPFYAGIMGIMTVTGLGTDIGLYLANIATEQSYAFVCYLTGGAVNFAIPSAGGEFAVIGPSIISMVNDIGAGLPAEDLTAMTARASMAVAYGESLSNLLQPFFLLIVFPVMGAGLKLQARDVIGYLFIPFVILFVIQSLLVTFVPL</sequence>
<proteinExistence type="predicted"/>
<feature type="transmembrane region" description="Helical" evidence="1">
    <location>
        <begin position="318"/>
        <end position="336"/>
    </location>
</feature>
<organism evidence="2 3">
    <name type="scientific">Winogradskyella maritima</name>
    <dbReference type="NCBI Taxonomy" id="1517766"/>
    <lineage>
        <taxon>Bacteria</taxon>
        <taxon>Pseudomonadati</taxon>
        <taxon>Bacteroidota</taxon>
        <taxon>Flavobacteriia</taxon>
        <taxon>Flavobacteriales</taxon>
        <taxon>Flavobacteriaceae</taxon>
        <taxon>Winogradskyella</taxon>
    </lineage>
</organism>
<feature type="transmembrane region" description="Helical" evidence="1">
    <location>
        <begin position="418"/>
        <end position="435"/>
    </location>
</feature>
<keyword evidence="1" id="KW-0812">Transmembrane</keyword>
<accession>A0ABV8ACT6</accession>